<accession>A0A9X3AGG1</accession>
<gene>
    <name evidence="2" type="ORF">NYR02_09410</name>
</gene>
<dbReference type="EMBL" id="JAOANI010000015">
    <property type="protein sequence ID" value="MCT7359237.1"/>
    <property type="molecule type" value="Genomic_DNA"/>
</dbReference>
<evidence type="ECO:0000256" key="1">
    <source>
        <dbReference type="SAM" id="Phobius"/>
    </source>
</evidence>
<feature type="transmembrane region" description="Helical" evidence="1">
    <location>
        <begin position="50"/>
        <end position="69"/>
    </location>
</feature>
<dbReference type="AlphaFoldDB" id="A0A9X3AGG1"/>
<keyword evidence="1" id="KW-0812">Transmembrane</keyword>
<dbReference type="RefSeq" id="WP_260976108.1">
    <property type="nucleotide sequence ID" value="NZ_JAOANI010000015.1"/>
</dbReference>
<keyword evidence="1" id="KW-1133">Transmembrane helix</keyword>
<evidence type="ECO:0000313" key="3">
    <source>
        <dbReference type="Proteomes" id="UP001147830"/>
    </source>
</evidence>
<feature type="transmembrane region" description="Helical" evidence="1">
    <location>
        <begin position="12"/>
        <end position="29"/>
    </location>
</feature>
<sequence>MPTSADTAWLPYFISIALVAVIGVLISGLKNKRIFAFGRWYKAGENKSQYVQIVIGYLLLIALFIFLLLNSL</sequence>
<name>A0A9X3AGG1_9GAMM</name>
<keyword evidence="1" id="KW-0472">Membrane</keyword>
<protein>
    <submittedName>
        <fullName evidence="2">Uncharacterized protein</fullName>
    </submittedName>
</protein>
<reference evidence="2" key="2">
    <citation type="submission" date="2022-08" db="EMBL/GenBank/DDBJ databases">
        <authorList>
            <person name="Dong C."/>
        </authorList>
    </citation>
    <scope>NUCLEOTIDE SEQUENCE</scope>
    <source>
        <strain evidence="2">59MF3M-4</strain>
    </source>
</reference>
<dbReference type="Proteomes" id="UP001147830">
    <property type="component" value="Unassembled WGS sequence"/>
</dbReference>
<reference evidence="2" key="1">
    <citation type="journal article" date="2022" name="Front. Microbiol.">
        <title>Genome-based taxonomic rearrangement of Oceanobacter-related bacteria including the description of Thalassolituus hydrocarbonoclasticus sp. nov. and Thalassolituus pacificus sp. nov. and emended description of the genus Thalassolituus.</title>
        <authorList>
            <person name="Dong C."/>
            <person name="Wei L."/>
            <person name="Wang J."/>
            <person name="Lai Q."/>
            <person name="Huang Z."/>
            <person name="Shao Z."/>
        </authorList>
    </citation>
    <scope>NUCLEOTIDE SEQUENCE</scope>
    <source>
        <strain evidence="2">59MF3M-4</strain>
    </source>
</reference>
<proteinExistence type="predicted"/>
<keyword evidence="3" id="KW-1185">Reference proteome</keyword>
<comment type="caution">
    <text evidence="2">The sequence shown here is derived from an EMBL/GenBank/DDBJ whole genome shotgun (WGS) entry which is preliminary data.</text>
</comment>
<organism evidence="2 3">
    <name type="scientific">Thalassolituus pacificus</name>
    <dbReference type="NCBI Taxonomy" id="2975440"/>
    <lineage>
        <taxon>Bacteria</taxon>
        <taxon>Pseudomonadati</taxon>
        <taxon>Pseudomonadota</taxon>
        <taxon>Gammaproteobacteria</taxon>
        <taxon>Oceanospirillales</taxon>
        <taxon>Oceanospirillaceae</taxon>
        <taxon>Thalassolituus</taxon>
    </lineage>
</organism>
<evidence type="ECO:0000313" key="2">
    <source>
        <dbReference type="EMBL" id="MCT7359237.1"/>
    </source>
</evidence>